<evidence type="ECO:0000313" key="6">
    <source>
        <dbReference type="Proteomes" id="UP001299608"/>
    </source>
</evidence>
<keyword evidence="2" id="KW-0472">Membrane</keyword>
<dbReference type="EMBL" id="JAAITT010000004">
    <property type="protein sequence ID" value="NSJ47874.1"/>
    <property type="molecule type" value="Genomic_DNA"/>
</dbReference>
<reference evidence="3" key="3">
    <citation type="submission" date="2022-01" db="EMBL/GenBank/DDBJ databases">
        <title>Collection of gut derived symbiotic bacterial strains cultured from healthy donors.</title>
        <authorList>
            <person name="Lin H."/>
            <person name="Kohout C."/>
            <person name="Waligurski E."/>
            <person name="Pamer E.G."/>
        </authorList>
    </citation>
    <scope>NUCLEOTIDE SEQUENCE</scope>
    <source>
        <strain evidence="3">DFI.6.55</strain>
    </source>
</reference>
<reference evidence="4 5" key="1">
    <citation type="journal article" date="2020" name="Cell Host Microbe">
        <title>Functional and Genomic Variation between Human-Derived Isolates of Lachnospiraceae Reveals Inter- and Intra-Species Diversity.</title>
        <authorList>
            <person name="Sorbara M.T."/>
            <person name="Littmann E.R."/>
            <person name="Fontana E."/>
            <person name="Moody T.U."/>
            <person name="Kohout C.E."/>
            <person name="Gjonbalaj M."/>
            <person name="Eaton V."/>
            <person name="Seok R."/>
            <person name="Leiner I.M."/>
            <person name="Pamer E.G."/>
        </authorList>
    </citation>
    <scope>NUCLEOTIDE SEQUENCE [LARGE SCALE GENOMIC DNA]</scope>
    <source>
        <strain evidence="4 5">MSK.1.17</strain>
    </source>
</reference>
<dbReference type="SUPFAM" id="SSF54523">
    <property type="entry name" value="Pili subunits"/>
    <property type="match status" value="1"/>
</dbReference>
<dbReference type="EMBL" id="JAKNGE010000024">
    <property type="protein sequence ID" value="MCG4747421.1"/>
    <property type="molecule type" value="Genomic_DNA"/>
</dbReference>
<gene>
    <name evidence="4" type="ORF">G5B36_04080</name>
    <name evidence="3" type="ORF">L0N08_18505</name>
</gene>
<feature type="transmembrane region" description="Helical" evidence="2">
    <location>
        <begin position="12"/>
        <end position="33"/>
    </location>
</feature>
<dbReference type="InterPro" id="IPR012902">
    <property type="entry name" value="N_methyl_site"/>
</dbReference>
<dbReference type="InterPro" id="IPR045584">
    <property type="entry name" value="Pilin-like"/>
</dbReference>
<proteinExistence type="predicted"/>
<keyword evidence="5" id="KW-1185">Reference proteome</keyword>
<keyword evidence="2" id="KW-1133">Transmembrane helix</keyword>
<keyword evidence="2" id="KW-0812">Transmembrane</keyword>
<dbReference type="InterPro" id="IPR000983">
    <property type="entry name" value="Bac_GSPG_pilin"/>
</dbReference>
<evidence type="ECO:0000313" key="5">
    <source>
        <dbReference type="Proteomes" id="UP000669239"/>
    </source>
</evidence>
<organism evidence="3 6">
    <name type="scientific">Enterocloster aldenensis</name>
    <dbReference type="NCBI Taxonomy" id="358742"/>
    <lineage>
        <taxon>Bacteria</taxon>
        <taxon>Bacillati</taxon>
        <taxon>Bacillota</taxon>
        <taxon>Clostridia</taxon>
        <taxon>Lachnospirales</taxon>
        <taxon>Lachnospiraceae</taxon>
        <taxon>Enterocloster</taxon>
    </lineage>
</organism>
<comment type="caution">
    <text evidence="3">The sequence shown here is derived from an EMBL/GenBank/DDBJ whole genome shotgun (WGS) entry which is preliminary data.</text>
</comment>
<evidence type="ECO:0000313" key="3">
    <source>
        <dbReference type="EMBL" id="MCG4747421.1"/>
    </source>
</evidence>
<evidence type="ECO:0000256" key="2">
    <source>
        <dbReference type="SAM" id="Phobius"/>
    </source>
</evidence>
<evidence type="ECO:0000256" key="1">
    <source>
        <dbReference type="ARBA" id="ARBA00022481"/>
    </source>
</evidence>
<dbReference type="GeneID" id="97208892"/>
<dbReference type="GO" id="GO:0015628">
    <property type="term" value="P:protein secretion by the type II secretion system"/>
    <property type="evidence" value="ECO:0007669"/>
    <property type="project" value="InterPro"/>
</dbReference>
<dbReference type="PRINTS" id="PR00813">
    <property type="entry name" value="BCTERIALGSPG"/>
</dbReference>
<name>A0AAW5C4I4_9FIRM</name>
<dbReference type="RefSeq" id="WP_117561386.1">
    <property type="nucleotide sequence ID" value="NZ_BAABZL010000001.1"/>
</dbReference>
<dbReference type="Proteomes" id="UP001299608">
    <property type="component" value="Unassembled WGS sequence"/>
</dbReference>
<dbReference type="GO" id="GO:0015627">
    <property type="term" value="C:type II protein secretion system complex"/>
    <property type="evidence" value="ECO:0007669"/>
    <property type="project" value="InterPro"/>
</dbReference>
<dbReference type="Pfam" id="PF07963">
    <property type="entry name" value="N_methyl"/>
    <property type="match status" value="1"/>
</dbReference>
<protein>
    <submittedName>
        <fullName evidence="3">Prepilin-type N-terminal cleavage/methylation domain-containing protein</fullName>
    </submittedName>
</protein>
<evidence type="ECO:0000313" key="4">
    <source>
        <dbReference type="EMBL" id="NSJ47874.1"/>
    </source>
</evidence>
<dbReference type="AlphaFoldDB" id="A0AAW5C4I4"/>
<reference evidence="4" key="2">
    <citation type="submission" date="2020-02" db="EMBL/GenBank/DDBJ databases">
        <authorList>
            <person name="Littmann E."/>
            <person name="Sorbara M."/>
        </authorList>
    </citation>
    <scope>NUCLEOTIDE SEQUENCE</scope>
    <source>
        <strain evidence="4">MSK.1.17</strain>
    </source>
</reference>
<dbReference type="Gene3D" id="3.30.700.10">
    <property type="entry name" value="Glycoprotein, Type 4 Pilin"/>
    <property type="match status" value="1"/>
</dbReference>
<dbReference type="NCBIfam" id="TIGR02532">
    <property type="entry name" value="IV_pilin_GFxxxE"/>
    <property type="match status" value="1"/>
</dbReference>
<keyword evidence="1" id="KW-0488">Methylation</keyword>
<sequence length="155" mass="17037">MKHKKTRLGCRGFTMVELIVVVAILAILLAFAVPHMTGYIKAAHYTTAHAEAKLAADAVQRYLTDEHEKGTLNGKTIHNLMGVALDSPNSPLKDYITGGQKGAVIRSVRADASEGRLNNIIYDTEYSEKAVLVTYDKDGNVTLEDVSKDFDWSNQ</sequence>
<dbReference type="Proteomes" id="UP000669239">
    <property type="component" value="Unassembled WGS sequence"/>
</dbReference>
<accession>A0AAW5C4I4</accession>